<organism evidence="1 2">
    <name type="scientific">Channa argus</name>
    <name type="common">Northern snakehead</name>
    <name type="synonym">Ophicephalus argus</name>
    <dbReference type="NCBI Taxonomy" id="215402"/>
    <lineage>
        <taxon>Eukaryota</taxon>
        <taxon>Metazoa</taxon>
        <taxon>Chordata</taxon>
        <taxon>Craniata</taxon>
        <taxon>Vertebrata</taxon>
        <taxon>Euteleostomi</taxon>
        <taxon>Actinopterygii</taxon>
        <taxon>Neopterygii</taxon>
        <taxon>Teleostei</taxon>
        <taxon>Neoteleostei</taxon>
        <taxon>Acanthomorphata</taxon>
        <taxon>Anabantaria</taxon>
        <taxon>Anabantiformes</taxon>
        <taxon>Channoidei</taxon>
        <taxon>Channidae</taxon>
        <taxon>Channa</taxon>
    </lineage>
</organism>
<keyword evidence="2" id="KW-1185">Reference proteome</keyword>
<protein>
    <submittedName>
        <fullName evidence="1">Uncharacterized protein</fullName>
    </submittedName>
</protein>
<dbReference type="EMBL" id="CM015716">
    <property type="protein sequence ID" value="KAF3689512.1"/>
    <property type="molecule type" value="Genomic_DNA"/>
</dbReference>
<gene>
    <name evidence="1" type="ORF">EXN66_Car005184</name>
</gene>
<dbReference type="AlphaFoldDB" id="A0A6G1PH02"/>
<dbReference type="Proteomes" id="UP000503349">
    <property type="component" value="Chromosome 5"/>
</dbReference>
<name>A0A6G1PH02_CHAAH</name>
<reference evidence="1 2" key="1">
    <citation type="submission" date="2019-02" db="EMBL/GenBank/DDBJ databases">
        <title>Opniocepnalus argus genome.</title>
        <authorList>
            <person name="Zhou C."/>
            <person name="Xiao S."/>
        </authorList>
    </citation>
    <scope>NUCLEOTIDE SEQUENCE [LARGE SCALE GENOMIC DNA]</scope>
    <source>
        <strain evidence="1">OARG1902GOOAL</strain>
        <tissue evidence="1">Muscle</tissue>
    </source>
</reference>
<sequence length="88" mass="10098">MRLQPSAPAEQRSQLTGRREVRVGRTMGVRCRDCGRESRLEPQCLERPSTPLIQLLFSCKSYQHFLLTPTITPHSWALFSLFTAHQGE</sequence>
<proteinExistence type="predicted"/>
<evidence type="ECO:0000313" key="1">
    <source>
        <dbReference type="EMBL" id="KAF3689512.1"/>
    </source>
</evidence>
<reference evidence="2" key="2">
    <citation type="submission" date="2019-02" db="EMBL/GenBank/DDBJ databases">
        <title>Opniocepnalus argus Var Kimnra genome.</title>
        <authorList>
            <person name="Zhou C."/>
            <person name="Xiao S."/>
        </authorList>
    </citation>
    <scope>NUCLEOTIDE SEQUENCE [LARGE SCALE GENOMIC DNA]</scope>
</reference>
<accession>A0A6G1PH02</accession>
<evidence type="ECO:0000313" key="2">
    <source>
        <dbReference type="Proteomes" id="UP000503349"/>
    </source>
</evidence>